<dbReference type="EMBL" id="GGEC01065539">
    <property type="protein sequence ID" value="MBX46023.1"/>
    <property type="molecule type" value="Transcribed_RNA"/>
</dbReference>
<proteinExistence type="predicted"/>
<protein>
    <submittedName>
        <fullName evidence="1">Uncharacterized protein</fullName>
    </submittedName>
</protein>
<evidence type="ECO:0000313" key="1">
    <source>
        <dbReference type="EMBL" id="MBX46023.1"/>
    </source>
</evidence>
<accession>A0A2P2NUC0</accession>
<dbReference type="AlphaFoldDB" id="A0A2P2NUC0"/>
<organism evidence="1">
    <name type="scientific">Rhizophora mucronata</name>
    <name type="common">Asiatic mangrove</name>
    <dbReference type="NCBI Taxonomy" id="61149"/>
    <lineage>
        <taxon>Eukaryota</taxon>
        <taxon>Viridiplantae</taxon>
        <taxon>Streptophyta</taxon>
        <taxon>Embryophyta</taxon>
        <taxon>Tracheophyta</taxon>
        <taxon>Spermatophyta</taxon>
        <taxon>Magnoliopsida</taxon>
        <taxon>eudicotyledons</taxon>
        <taxon>Gunneridae</taxon>
        <taxon>Pentapetalae</taxon>
        <taxon>rosids</taxon>
        <taxon>fabids</taxon>
        <taxon>Malpighiales</taxon>
        <taxon>Rhizophoraceae</taxon>
        <taxon>Rhizophora</taxon>
    </lineage>
</organism>
<name>A0A2P2NUC0_RHIMU</name>
<sequence length="54" mass="6330">MSDPKDSKFTSIMHSMPQTCSKELINNLFTRFIIFKFLQQGSKFSPIVHRTLRP</sequence>
<reference evidence="1" key="1">
    <citation type="submission" date="2018-02" db="EMBL/GenBank/DDBJ databases">
        <title>Rhizophora mucronata_Transcriptome.</title>
        <authorList>
            <person name="Meera S.P."/>
            <person name="Sreeshan A."/>
            <person name="Augustine A."/>
        </authorList>
    </citation>
    <scope>NUCLEOTIDE SEQUENCE</scope>
    <source>
        <tissue evidence="1">Leaf</tissue>
    </source>
</reference>